<sequence>MKIVITGASGFVGQNLQNYLSAHASYDIITVGRSPQPNTPNYLSFAELLQTNDASADAIVHLAGKAHDLRNVSDPSEYFKVNYELTKQLFDKFLLSSAGKFIYVSSVKAVADLPQGTLTEDTVPAPKTAYGQSKLKAEEYLRAQTLPGNKQLYILRPCMIHGPGNKGNLNLLASVVKKNIPYPFGAFENQRSFLSIDNLCYIIQEILAKNIPSGTYNVADDQSLSTNELIALISQSFQKHTKIWNINKSMVRFIANVGDKLGLPVNNEMLQKLTTDYVVSNKKLLSVLDKPLPLSSTEGLLKTLRSIH</sequence>
<dbReference type="InterPro" id="IPR036291">
    <property type="entry name" value="NAD(P)-bd_dom_sf"/>
</dbReference>
<name>A0A1N6JXU4_9BACT</name>
<reference evidence="2 3" key="1">
    <citation type="submission" date="2016-11" db="EMBL/GenBank/DDBJ databases">
        <authorList>
            <person name="Jaros S."/>
            <person name="Januszkiewicz K."/>
            <person name="Wedrychowicz H."/>
        </authorList>
    </citation>
    <scope>NUCLEOTIDE SEQUENCE [LARGE SCALE GENOMIC DNA]</scope>
    <source>
        <strain evidence="2 3">DSM 24787</strain>
    </source>
</reference>
<proteinExistence type="predicted"/>
<dbReference type="InterPro" id="IPR050177">
    <property type="entry name" value="Lipid_A_modif_metabolic_enz"/>
</dbReference>
<dbReference type="Proteomes" id="UP000185003">
    <property type="component" value="Unassembled WGS sequence"/>
</dbReference>
<dbReference type="AlphaFoldDB" id="A0A1N6JXU4"/>
<evidence type="ECO:0000313" key="3">
    <source>
        <dbReference type="Proteomes" id="UP000185003"/>
    </source>
</evidence>
<dbReference type="OrthoDB" id="329806at2"/>
<dbReference type="SUPFAM" id="SSF51735">
    <property type="entry name" value="NAD(P)-binding Rossmann-fold domains"/>
    <property type="match status" value="1"/>
</dbReference>
<dbReference type="PANTHER" id="PTHR43245">
    <property type="entry name" value="BIFUNCTIONAL POLYMYXIN RESISTANCE PROTEIN ARNA"/>
    <property type="match status" value="1"/>
</dbReference>
<organism evidence="2 3">
    <name type="scientific">Chitinophaga niabensis</name>
    <dbReference type="NCBI Taxonomy" id="536979"/>
    <lineage>
        <taxon>Bacteria</taxon>
        <taxon>Pseudomonadati</taxon>
        <taxon>Bacteroidota</taxon>
        <taxon>Chitinophagia</taxon>
        <taxon>Chitinophagales</taxon>
        <taxon>Chitinophagaceae</taxon>
        <taxon>Chitinophaga</taxon>
    </lineage>
</organism>
<protein>
    <submittedName>
        <fullName evidence="2">Nucleoside-diphosphate-sugar epimerase</fullName>
    </submittedName>
</protein>
<keyword evidence="3" id="KW-1185">Reference proteome</keyword>
<gene>
    <name evidence="2" type="ORF">SAMN04488055_4647</name>
</gene>
<dbReference type="InterPro" id="IPR001509">
    <property type="entry name" value="Epimerase_deHydtase"/>
</dbReference>
<evidence type="ECO:0000259" key="1">
    <source>
        <dbReference type="Pfam" id="PF01370"/>
    </source>
</evidence>
<dbReference type="Gene3D" id="3.40.50.720">
    <property type="entry name" value="NAD(P)-binding Rossmann-like Domain"/>
    <property type="match status" value="1"/>
</dbReference>
<feature type="domain" description="NAD-dependent epimerase/dehydratase" evidence="1">
    <location>
        <begin position="3"/>
        <end position="219"/>
    </location>
</feature>
<dbReference type="STRING" id="536979.SAMN04488055_4647"/>
<evidence type="ECO:0000313" key="2">
    <source>
        <dbReference type="EMBL" id="SIO49041.1"/>
    </source>
</evidence>
<dbReference type="EMBL" id="FSRA01000002">
    <property type="protein sequence ID" value="SIO49041.1"/>
    <property type="molecule type" value="Genomic_DNA"/>
</dbReference>
<dbReference type="RefSeq" id="WP_074241961.1">
    <property type="nucleotide sequence ID" value="NZ_FSRA01000002.1"/>
</dbReference>
<dbReference type="PANTHER" id="PTHR43245:SF58">
    <property type="entry name" value="BLL5923 PROTEIN"/>
    <property type="match status" value="1"/>
</dbReference>
<dbReference type="Pfam" id="PF01370">
    <property type="entry name" value="Epimerase"/>
    <property type="match status" value="1"/>
</dbReference>
<accession>A0A1N6JXU4</accession>